<evidence type="ECO:0000256" key="9">
    <source>
        <dbReference type="SAM" id="Coils"/>
    </source>
</evidence>
<protein>
    <recommendedName>
        <fullName evidence="7">U three protein 7</fullName>
    </recommendedName>
</protein>
<evidence type="ECO:0000313" key="12">
    <source>
        <dbReference type="EMBL" id="KAF1977899.1"/>
    </source>
</evidence>
<feature type="region of interest" description="Disordered" evidence="10">
    <location>
        <begin position="1"/>
        <end position="36"/>
    </location>
</feature>
<keyword evidence="6" id="KW-0539">Nucleus</keyword>
<dbReference type="InterPro" id="IPR015943">
    <property type="entry name" value="WD40/YVTN_repeat-like_dom_sf"/>
</dbReference>
<evidence type="ECO:0000259" key="11">
    <source>
        <dbReference type="SMART" id="SM01033"/>
    </source>
</evidence>
<organism evidence="12 13">
    <name type="scientific">Bimuria novae-zelandiae CBS 107.79</name>
    <dbReference type="NCBI Taxonomy" id="1447943"/>
    <lineage>
        <taxon>Eukaryota</taxon>
        <taxon>Fungi</taxon>
        <taxon>Dikarya</taxon>
        <taxon>Ascomycota</taxon>
        <taxon>Pezizomycotina</taxon>
        <taxon>Dothideomycetes</taxon>
        <taxon>Pleosporomycetidae</taxon>
        <taxon>Pleosporales</taxon>
        <taxon>Massarineae</taxon>
        <taxon>Didymosphaeriaceae</taxon>
        <taxon>Bimuria</taxon>
    </lineage>
</organism>
<sequence>MSLKPPSKAPTPHSNPKKTPVDDAEAQQEAEYAKVATAQYGRGEKIRTKSVKDRKLRANLKSLEQKNKQAAIQAKQAEILLDNEAGLLEPEQELERTYKVRQDDIRKEVSIETAKKGFELRLDALGPYDVCDYTRNGRELLIASRKGHVANFDWREGKLGCELQLGETVRDAKWLNNNQRFAVAQKKCVYIYANDGVEIHQLKKHQEATHLEYLPYHFLLASISTGGIIRYTDISTGQMLSDLPTKLGPPTAFAQNPHNAILHAGHQKGLVTLWSPNSQTPLVKFLPHRSPVRAIAVDKTGHYMVSTSQDRQMSIWDIRMFRELHSHHLKQPAHSLTISDRNLAAVGWGSHVSIYKPDLFSLTPESTVVVPTPYMEWQADGHTVSRLKYCPFEDVLGIAHAKGFSSILVPGAGEPNPDSLEPGTNPFETTKQRQEAEVHALLEKLQPEMISLNPNFVGTLDLASHEQRLQEKDLDAKKEDKIEKLKKKARGRNSALKKYLRRHGQKNVIDEEKLRAREALKKNDAKLAAKLQKDQEAYGPALARFARKG</sequence>
<dbReference type="InterPro" id="IPR001680">
    <property type="entry name" value="WD40_rpt"/>
</dbReference>
<keyword evidence="5" id="KW-0677">Repeat</keyword>
<dbReference type="InterPro" id="IPR036322">
    <property type="entry name" value="WD40_repeat_dom_sf"/>
</dbReference>
<comment type="function">
    <text evidence="1">Involved in nucleolar processing of pre-18S ribosomal RNA.</text>
</comment>
<dbReference type="PANTHER" id="PTHR14085">
    <property type="entry name" value="WD-REPEAT PROTEIN BING4"/>
    <property type="match status" value="1"/>
</dbReference>
<dbReference type="OrthoDB" id="10251154at2759"/>
<dbReference type="Gene3D" id="2.130.10.10">
    <property type="entry name" value="YVTN repeat-like/Quinoprotein amine dehydrogenase"/>
    <property type="match status" value="1"/>
</dbReference>
<dbReference type="GO" id="GO:0032040">
    <property type="term" value="C:small-subunit processome"/>
    <property type="evidence" value="ECO:0007669"/>
    <property type="project" value="TreeGrafter"/>
</dbReference>
<dbReference type="PROSITE" id="PS50082">
    <property type="entry name" value="WD_REPEATS_2"/>
    <property type="match status" value="1"/>
</dbReference>
<evidence type="ECO:0000256" key="1">
    <source>
        <dbReference type="ARBA" id="ARBA00004099"/>
    </source>
</evidence>
<feature type="domain" description="BING4 C-terminal" evidence="11">
    <location>
        <begin position="373"/>
        <end position="454"/>
    </location>
</feature>
<keyword evidence="13" id="KW-1185">Reference proteome</keyword>
<dbReference type="Proteomes" id="UP000800036">
    <property type="component" value="Unassembled WGS sequence"/>
</dbReference>
<comment type="subcellular location">
    <subcellularLocation>
        <location evidence="2">Nucleus</location>
        <location evidence="2">Nucleolus</location>
    </subcellularLocation>
</comment>
<evidence type="ECO:0000256" key="8">
    <source>
        <dbReference type="PROSITE-ProRule" id="PRU00221"/>
    </source>
</evidence>
<name>A0A6A5VN38_9PLEO</name>
<dbReference type="Pfam" id="PF08149">
    <property type="entry name" value="BING4CT"/>
    <property type="match status" value="1"/>
</dbReference>
<proteinExistence type="predicted"/>
<keyword evidence="9" id="KW-0175">Coiled coil</keyword>
<evidence type="ECO:0000313" key="13">
    <source>
        <dbReference type="Proteomes" id="UP000800036"/>
    </source>
</evidence>
<evidence type="ECO:0000256" key="10">
    <source>
        <dbReference type="SAM" id="MobiDB-lite"/>
    </source>
</evidence>
<evidence type="ECO:0000256" key="6">
    <source>
        <dbReference type="ARBA" id="ARBA00023242"/>
    </source>
</evidence>
<dbReference type="AlphaFoldDB" id="A0A6A5VN38"/>
<dbReference type="EMBL" id="ML976662">
    <property type="protein sequence ID" value="KAF1977899.1"/>
    <property type="molecule type" value="Genomic_DNA"/>
</dbReference>
<dbReference type="SUPFAM" id="SSF50978">
    <property type="entry name" value="WD40 repeat-like"/>
    <property type="match status" value="1"/>
</dbReference>
<evidence type="ECO:0000256" key="4">
    <source>
        <dbReference type="ARBA" id="ARBA00022574"/>
    </source>
</evidence>
<evidence type="ECO:0000256" key="7">
    <source>
        <dbReference type="ARBA" id="ARBA00076453"/>
    </source>
</evidence>
<dbReference type="InterPro" id="IPR019775">
    <property type="entry name" value="WD40_repeat_CS"/>
</dbReference>
<dbReference type="GO" id="GO:0000462">
    <property type="term" value="P:maturation of SSU-rRNA from tricistronic rRNA transcript (SSU-rRNA, 5.8S rRNA, LSU-rRNA)"/>
    <property type="evidence" value="ECO:0007669"/>
    <property type="project" value="TreeGrafter"/>
</dbReference>
<dbReference type="FunFam" id="2.130.10.10:FF:000378">
    <property type="entry name" value="U3 small nucleolar RNA-associated protein 7"/>
    <property type="match status" value="1"/>
</dbReference>
<evidence type="ECO:0000256" key="2">
    <source>
        <dbReference type="ARBA" id="ARBA00004604"/>
    </source>
</evidence>
<dbReference type="InterPro" id="IPR040315">
    <property type="entry name" value="WDR46/Utp7"/>
</dbReference>
<feature type="coiled-coil region" evidence="9">
    <location>
        <begin position="53"/>
        <end position="80"/>
    </location>
</feature>
<feature type="repeat" description="WD" evidence="8">
    <location>
        <begin position="285"/>
        <end position="326"/>
    </location>
</feature>
<dbReference type="SMART" id="SM00320">
    <property type="entry name" value="WD40"/>
    <property type="match status" value="3"/>
</dbReference>
<dbReference type="PROSITE" id="PS50294">
    <property type="entry name" value="WD_REPEATS_REGION"/>
    <property type="match status" value="1"/>
</dbReference>
<dbReference type="PROSITE" id="PS00678">
    <property type="entry name" value="WD_REPEATS_1"/>
    <property type="match status" value="1"/>
</dbReference>
<accession>A0A6A5VN38</accession>
<keyword evidence="3" id="KW-0698">rRNA processing</keyword>
<dbReference type="InterPro" id="IPR012952">
    <property type="entry name" value="BING4_C_dom"/>
</dbReference>
<reference evidence="12" key="1">
    <citation type="journal article" date="2020" name="Stud. Mycol.">
        <title>101 Dothideomycetes genomes: a test case for predicting lifestyles and emergence of pathogens.</title>
        <authorList>
            <person name="Haridas S."/>
            <person name="Albert R."/>
            <person name="Binder M."/>
            <person name="Bloem J."/>
            <person name="Labutti K."/>
            <person name="Salamov A."/>
            <person name="Andreopoulos B."/>
            <person name="Baker S."/>
            <person name="Barry K."/>
            <person name="Bills G."/>
            <person name="Bluhm B."/>
            <person name="Cannon C."/>
            <person name="Castanera R."/>
            <person name="Culley D."/>
            <person name="Daum C."/>
            <person name="Ezra D."/>
            <person name="Gonzalez J."/>
            <person name="Henrissat B."/>
            <person name="Kuo A."/>
            <person name="Liang C."/>
            <person name="Lipzen A."/>
            <person name="Lutzoni F."/>
            <person name="Magnuson J."/>
            <person name="Mondo S."/>
            <person name="Nolan M."/>
            <person name="Ohm R."/>
            <person name="Pangilinan J."/>
            <person name="Park H.-J."/>
            <person name="Ramirez L."/>
            <person name="Alfaro M."/>
            <person name="Sun H."/>
            <person name="Tritt A."/>
            <person name="Yoshinaga Y."/>
            <person name="Zwiers L.-H."/>
            <person name="Turgeon B."/>
            <person name="Goodwin S."/>
            <person name="Spatafora J."/>
            <person name="Crous P."/>
            <person name="Grigoriev I."/>
        </authorList>
    </citation>
    <scope>NUCLEOTIDE SEQUENCE</scope>
    <source>
        <strain evidence="12">CBS 107.79</strain>
    </source>
</reference>
<dbReference type="Pfam" id="PF00400">
    <property type="entry name" value="WD40"/>
    <property type="match status" value="1"/>
</dbReference>
<keyword evidence="4 8" id="KW-0853">WD repeat</keyword>
<dbReference type="GO" id="GO:0030686">
    <property type="term" value="C:90S preribosome"/>
    <property type="evidence" value="ECO:0007669"/>
    <property type="project" value="TreeGrafter"/>
</dbReference>
<dbReference type="SMART" id="SM01033">
    <property type="entry name" value="BING4CT"/>
    <property type="match status" value="1"/>
</dbReference>
<dbReference type="PANTHER" id="PTHR14085:SF3">
    <property type="entry name" value="WD REPEAT-CONTAINING PROTEIN 46"/>
    <property type="match status" value="1"/>
</dbReference>
<gene>
    <name evidence="12" type="ORF">BU23DRAFT_550562</name>
</gene>
<evidence type="ECO:0000256" key="5">
    <source>
        <dbReference type="ARBA" id="ARBA00022737"/>
    </source>
</evidence>
<evidence type="ECO:0000256" key="3">
    <source>
        <dbReference type="ARBA" id="ARBA00022552"/>
    </source>
</evidence>